<proteinExistence type="predicted"/>
<accession>A0A4S2MJM5</accession>
<feature type="region of interest" description="Disordered" evidence="1">
    <location>
        <begin position="37"/>
        <end position="56"/>
    </location>
</feature>
<feature type="compositionally biased region" description="Acidic residues" evidence="1">
    <location>
        <begin position="675"/>
        <end position="704"/>
    </location>
</feature>
<feature type="region of interest" description="Disordered" evidence="1">
    <location>
        <begin position="214"/>
        <end position="269"/>
    </location>
</feature>
<feature type="compositionally biased region" description="Acidic residues" evidence="1">
    <location>
        <begin position="214"/>
        <end position="224"/>
    </location>
</feature>
<organism evidence="2 3">
    <name type="scientific">Ascodesmis nigricans</name>
    <dbReference type="NCBI Taxonomy" id="341454"/>
    <lineage>
        <taxon>Eukaryota</taxon>
        <taxon>Fungi</taxon>
        <taxon>Dikarya</taxon>
        <taxon>Ascomycota</taxon>
        <taxon>Pezizomycotina</taxon>
        <taxon>Pezizomycetes</taxon>
        <taxon>Pezizales</taxon>
        <taxon>Ascodesmidaceae</taxon>
        <taxon>Ascodesmis</taxon>
    </lineage>
</organism>
<feature type="compositionally biased region" description="Polar residues" evidence="1">
    <location>
        <begin position="44"/>
        <end position="56"/>
    </location>
</feature>
<feature type="compositionally biased region" description="Low complexity" evidence="1">
    <location>
        <begin position="13"/>
        <end position="26"/>
    </location>
</feature>
<gene>
    <name evidence="2" type="ORF">EX30DRAFT_398825</name>
</gene>
<evidence type="ECO:0000313" key="2">
    <source>
        <dbReference type="EMBL" id="TGZ77063.1"/>
    </source>
</evidence>
<feature type="region of interest" description="Disordered" evidence="1">
    <location>
        <begin position="118"/>
        <end position="148"/>
    </location>
</feature>
<evidence type="ECO:0000256" key="1">
    <source>
        <dbReference type="SAM" id="MobiDB-lite"/>
    </source>
</evidence>
<protein>
    <submittedName>
        <fullName evidence="2">Uncharacterized protein</fullName>
    </submittedName>
</protein>
<feature type="compositionally biased region" description="Polar residues" evidence="1">
    <location>
        <begin position="260"/>
        <end position="269"/>
    </location>
</feature>
<feature type="region of interest" description="Disordered" evidence="1">
    <location>
        <begin position="455"/>
        <end position="483"/>
    </location>
</feature>
<dbReference type="AlphaFoldDB" id="A0A4S2MJM5"/>
<feature type="region of interest" description="Disordered" evidence="1">
    <location>
        <begin position="397"/>
        <end position="416"/>
    </location>
</feature>
<feature type="region of interest" description="Disordered" evidence="1">
    <location>
        <begin position="1"/>
        <end position="26"/>
    </location>
</feature>
<dbReference type="EMBL" id="ML220160">
    <property type="protein sequence ID" value="TGZ77063.1"/>
    <property type="molecule type" value="Genomic_DNA"/>
</dbReference>
<dbReference type="Proteomes" id="UP000298138">
    <property type="component" value="Unassembled WGS sequence"/>
</dbReference>
<sequence>MPLHLSKDGLNAPPTSLGTNTTLSPSPTTLGLSASFLMPGTPMANDTPTASPSSSFPVVTHVSMPEPVAIEDTGEVNSEAAPASRSRARSFAGRIVEGVRRKGKEVVMRSKFWRKGIGYNSPQRIKGSPSTHRRSHSVSPRRESRVGVRLSGEVGLGLLLPPSSGLFNTQQDPLSSNAGNTNCSNIQARAKIRARPKTPVPPLMAHDEEWEDCDDYETAEEEIESNSLADGERSESGAKHHRQHRPYSPLPPTGPPIQALPTNSTVTITHPRQPSIASLAASLHNTTPLNSVRLRHGTSEMTLTGSSFHFLSDYEPGLRARLAAWEVEIAGLEVSLLFPPIQSGHGGEVGSTAVAVADREGEASDSESVKTSDTVIHTPGAGAGDAWVNWVMSMSTGNSTTPTGNNTPTTTESPTTTNTAITAMAGNQMGMSTTTLSNTTTMNSGTIAHDQELTINTNNNIPPDTPKSPSSPASSSSSISVSSLPDLPSADLYHILPIPLNDHIHYTRGQPRPVPDLATPPTAFNGVQFPRYQPTVATDRESWPVLERGRIWREFYDVEIGGVREVESLFAGSNSSSSSEEEHAEDEWRIAFLFPYADDPRHFCRLCLILQHAFNIPLWLTTLPDPLTLDPANYLEPELVLTPEEQARLMIGVPEEEIEEEELAALMGYELLGEDSDEGWENEDEGTIADDEMEMEIDSDDEEGGAVLPREMV</sequence>
<keyword evidence="3" id="KW-1185">Reference proteome</keyword>
<feature type="region of interest" description="Disordered" evidence="1">
    <location>
        <begin position="675"/>
        <end position="713"/>
    </location>
</feature>
<name>A0A4S2MJM5_9PEZI</name>
<evidence type="ECO:0000313" key="3">
    <source>
        <dbReference type="Proteomes" id="UP000298138"/>
    </source>
</evidence>
<dbReference type="InParanoid" id="A0A4S2MJM5"/>
<reference evidence="2 3" key="1">
    <citation type="submission" date="2019-04" db="EMBL/GenBank/DDBJ databases">
        <title>Comparative genomics and transcriptomics to analyze fruiting body development in filamentous ascomycetes.</title>
        <authorList>
            <consortium name="DOE Joint Genome Institute"/>
            <person name="Lutkenhaus R."/>
            <person name="Traeger S."/>
            <person name="Breuer J."/>
            <person name="Kuo A."/>
            <person name="Lipzen A."/>
            <person name="Pangilinan J."/>
            <person name="Dilworth D."/>
            <person name="Sandor L."/>
            <person name="Poggeler S."/>
            <person name="Barry K."/>
            <person name="Grigoriev I.V."/>
            <person name="Nowrousian M."/>
        </authorList>
    </citation>
    <scope>NUCLEOTIDE SEQUENCE [LARGE SCALE GENOMIC DNA]</scope>
    <source>
        <strain evidence="2 3">CBS 389.68</strain>
    </source>
</reference>